<sequence length="105" mass="11939">MAAQLNLRQQTGSSAPQQQQQQGPASDPVRPFDYKDLYPLVSDFANTSVQQHTVSEKQERVDKAMNLKADYANYPHRNPALNVRIDHDIEQLKSERDAATMDWLA</sequence>
<evidence type="ECO:0000256" key="1">
    <source>
        <dbReference type="SAM" id="MobiDB-lite"/>
    </source>
</evidence>
<feature type="compositionally biased region" description="Low complexity" evidence="1">
    <location>
        <begin position="9"/>
        <end position="25"/>
    </location>
</feature>
<protein>
    <submittedName>
        <fullName evidence="2">Uncharacterized protein</fullName>
    </submittedName>
</protein>
<proteinExistence type="predicted"/>
<dbReference type="Proteomes" id="UP000268093">
    <property type="component" value="Unassembled WGS sequence"/>
</dbReference>
<dbReference type="EMBL" id="RBNI01005596">
    <property type="protein sequence ID" value="RUP46584.1"/>
    <property type="molecule type" value="Genomic_DNA"/>
</dbReference>
<comment type="caution">
    <text evidence="2">The sequence shown here is derived from an EMBL/GenBank/DDBJ whole genome shotgun (WGS) entry which is preliminary data.</text>
</comment>
<gene>
    <name evidence="2" type="ORF">BC936DRAFT_146767</name>
</gene>
<organism evidence="2 3">
    <name type="scientific">Jimgerdemannia flammicorona</name>
    <dbReference type="NCBI Taxonomy" id="994334"/>
    <lineage>
        <taxon>Eukaryota</taxon>
        <taxon>Fungi</taxon>
        <taxon>Fungi incertae sedis</taxon>
        <taxon>Mucoromycota</taxon>
        <taxon>Mucoromycotina</taxon>
        <taxon>Endogonomycetes</taxon>
        <taxon>Endogonales</taxon>
        <taxon>Endogonaceae</taxon>
        <taxon>Jimgerdemannia</taxon>
    </lineage>
</organism>
<dbReference type="OrthoDB" id="10653466at2759"/>
<accession>A0A433D6W1</accession>
<reference evidence="2 3" key="1">
    <citation type="journal article" date="2018" name="New Phytol.">
        <title>Phylogenomics of Endogonaceae and evolution of mycorrhizas within Mucoromycota.</title>
        <authorList>
            <person name="Chang Y."/>
            <person name="Desiro A."/>
            <person name="Na H."/>
            <person name="Sandor L."/>
            <person name="Lipzen A."/>
            <person name="Clum A."/>
            <person name="Barry K."/>
            <person name="Grigoriev I.V."/>
            <person name="Martin F.M."/>
            <person name="Stajich J.E."/>
            <person name="Smith M.E."/>
            <person name="Bonito G."/>
            <person name="Spatafora J.W."/>
        </authorList>
    </citation>
    <scope>NUCLEOTIDE SEQUENCE [LARGE SCALE GENOMIC DNA]</scope>
    <source>
        <strain evidence="2 3">GMNB39</strain>
    </source>
</reference>
<dbReference type="AlphaFoldDB" id="A0A433D6W1"/>
<name>A0A433D6W1_9FUNG</name>
<keyword evidence="3" id="KW-1185">Reference proteome</keyword>
<feature type="region of interest" description="Disordered" evidence="1">
    <location>
        <begin position="1"/>
        <end position="32"/>
    </location>
</feature>
<evidence type="ECO:0000313" key="3">
    <source>
        <dbReference type="Proteomes" id="UP000268093"/>
    </source>
</evidence>
<evidence type="ECO:0000313" key="2">
    <source>
        <dbReference type="EMBL" id="RUP46584.1"/>
    </source>
</evidence>